<evidence type="ECO:0000313" key="1">
    <source>
        <dbReference type="EMBL" id="UJS25204.1"/>
    </source>
</evidence>
<dbReference type="EMBL" id="CP091244">
    <property type="protein sequence ID" value="UJS25204.1"/>
    <property type="molecule type" value="Genomic_DNA"/>
</dbReference>
<dbReference type="RefSeq" id="WP_236499954.1">
    <property type="nucleotide sequence ID" value="NZ_CP091244.1"/>
</dbReference>
<organism evidence="1 2">
    <name type="scientific">Thiothrix winogradskyi</name>
    <dbReference type="NCBI Taxonomy" id="96472"/>
    <lineage>
        <taxon>Bacteria</taxon>
        <taxon>Pseudomonadati</taxon>
        <taxon>Pseudomonadota</taxon>
        <taxon>Gammaproteobacteria</taxon>
        <taxon>Thiotrichales</taxon>
        <taxon>Thiotrichaceae</taxon>
        <taxon>Thiothrix</taxon>
    </lineage>
</organism>
<sequence length="294" mass="31322">MVNNKNNRPMGAQYRWRGSIQMLVAVSLLAAFSMGSAGSSNLSPASPLPVAAVNASSADNLALSVVLADELSTVAGDITWHIRAADGSLEQRHLGHSPTLRLPNGQYEVTLSIGTYTSTQTVNVVEGKLSKLPFTANVGRLRVNSSHPADWKIIAQHGEDAGKIVSTGSDNKILNTLLLPGEYEVLASRGDGIQHSQRLQVSSGKLSAANIQMPSGKVTLVATLDNGPALHPMNWTVYRLDGGRQTIATPRRHSANLEVAPGQYEAVATLDGQERRRAFTVLTGTSNRIVIAMD</sequence>
<proteinExistence type="predicted"/>
<evidence type="ECO:0000313" key="2">
    <source>
        <dbReference type="Proteomes" id="UP001054801"/>
    </source>
</evidence>
<accession>A0ABY3T114</accession>
<dbReference type="Proteomes" id="UP001054801">
    <property type="component" value="Chromosome"/>
</dbReference>
<protein>
    <submittedName>
        <fullName evidence="1">Uncharacterized protein</fullName>
    </submittedName>
</protein>
<gene>
    <name evidence="1" type="ORF">L2Y54_03965</name>
</gene>
<name>A0ABY3T114_9GAMM</name>
<reference evidence="1" key="1">
    <citation type="journal article" date="2022" name="Microorganisms">
        <title>Two New Species of Filamentous Sulfur Bacteria of the Genus Thiothrix, Thiothrix winogradskyi sp. nov. and 'Candidatus Thiothrix sulfatifontis' sp. nov.</title>
        <authorList>
            <person name="Ravin N.V."/>
            <person name="Rossetti S."/>
            <person name="Beletsky A.V."/>
            <person name="Kadnikov V.V."/>
            <person name="Rudenko T.S."/>
            <person name="Smolyakov D.D."/>
            <person name="Moskvitina M.I."/>
            <person name="Gureeva M.V."/>
            <person name="Mardanov A.V."/>
            <person name="Grabovich M.Y."/>
        </authorList>
    </citation>
    <scope>NUCLEOTIDE SEQUENCE</scope>
    <source>
        <strain evidence="1">CT3</strain>
    </source>
</reference>
<keyword evidence="2" id="KW-1185">Reference proteome</keyword>